<dbReference type="Proteomes" id="UP000179807">
    <property type="component" value="Unassembled WGS sequence"/>
</dbReference>
<dbReference type="SUPFAM" id="SSF48371">
    <property type="entry name" value="ARM repeat"/>
    <property type="match status" value="1"/>
</dbReference>
<comment type="caution">
    <text evidence="2">The sequence shown here is derived from an EMBL/GenBank/DDBJ whole genome shotgun (WGS) entry which is preliminary data.</text>
</comment>
<reference evidence="2" key="1">
    <citation type="submission" date="2016-10" db="EMBL/GenBank/DDBJ databases">
        <authorList>
            <person name="Benchimol M."/>
            <person name="Almeida L.G."/>
            <person name="Vasconcelos A.T."/>
            <person name="Perreira-Neves A."/>
            <person name="Rosa I.A."/>
            <person name="Tasca T."/>
            <person name="Bogo M.R."/>
            <person name="de Souza W."/>
        </authorList>
    </citation>
    <scope>NUCLEOTIDE SEQUENCE [LARGE SCALE GENOMIC DNA]</scope>
    <source>
        <strain evidence="2">K</strain>
    </source>
</reference>
<dbReference type="GeneID" id="94833253"/>
<gene>
    <name evidence="2" type="ORF">TRFO_15734</name>
</gene>
<evidence type="ECO:0000313" key="3">
    <source>
        <dbReference type="Proteomes" id="UP000179807"/>
    </source>
</evidence>
<accession>A0A1J4KWQ0</accession>
<dbReference type="InterPro" id="IPR016024">
    <property type="entry name" value="ARM-type_fold"/>
</dbReference>
<evidence type="ECO:0000256" key="1">
    <source>
        <dbReference type="SAM" id="MobiDB-lite"/>
    </source>
</evidence>
<name>A0A1J4KWQ0_9EUKA</name>
<dbReference type="EMBL" id="MLAK01000441">
    <property type="protein sequence ID" value="OHT13965.1"/>
    <property type="molecule type" value="Genomic_DNA"/>
</dbReference>
<organism evidence="2 3">
    <name type="scientific">Tritrichomonas foetus</name>
    <dbReference type="NCBI Taxonomy" id="1144522"/>
    <lineage>
        <taxon>Eukaryota</taxon>
        <taxon>Metamonada</taxon>
        <taxon>Parabasalia</taxon>
        <taxon>Tritrichomonadida</taxon>
        <taxon>Tritrichomonadidae</taxon>
        <taxon>Tritrichomonas</taxon>
    </lineage>
</organism>
<dbReference type="RefSeq" id="XP_068367101.1">
    <property type="nucleotide sequence ID" value="XM_068498549.1"/>
</dbReference>
<dbReference type="VEuPathDB" id="TrichDB:TRFO_15734"/>
<proteinExistence type="predicted"/>
<sequence>MQALIKTLQCAQLETTPSAEVSRLLFKYQSEMNAQFFQSFSDPEKDLIFKEIWKFLLFSASHSSSSVRLAAYRLTGSLLLKLHPYFADQLQSSFSDVSMVATIDIKSSAIIASSFAFISARINLPFLDTFLDSTPVFHHYTISDPIFSQHLSSIISNLGELGYDWFSTLLHSFLNLTRTSSDRYLIKSIYAVIQHDPINLFNDVLQFINQKGNFRQHLALVSFIIGSNETLKSANLDLFNIAKASLEVLEHPENATFTEVDSSLQILSMKSTAYTVSISEEDEKVIMTLSSSSTNESVSIDFNVSAFNTRPTMYLFDLPLKLSQPVKDDSLLTIAAKMKSLAKHINANPDDTPIVLQIFIQYYGKEFNEHVSSVLQGISDCINTLIEYADKKDLIPLLENAIFAPAANWYHSSDILTLINSVPPEMFVPLFGPNSIERVVKLLINFALSQNEQVSLSSMKVLKSLVTKDNFKDITLMISNNIDFYDMNNLTHLLSLLTGILDTFNEEPFEHLQFFVLQILELHDLYASDLSVLNEIFSFLGCFNLKFVSSKELTNALNNAIAIIAASIQCISGFTAWQNEVQSDLLKSALEMVETDILSKNIDVSSENSLNYSEYLNACVAAMKFIYGVPAKYLSKGFVVLFYERLRNIFPLSTAMFVKKYWKFLSESERVNAVAQMEESIRFVQNYKVAAMVCSLYIQVCKLDTQSKLITCLEHLLEISEFVEKDPRCLTGQDQTLFKALNYFNSPTRSDPSPEFEQEILSNCPEIYTHLFNKIREDEEQSKTTTDESSTEQAQTKDDEEQPQQEPETPSYVFTKHPILKNKLEYSHPCIKTQLSYFIYQFSEEELNDLLKYFADNSDVNGIDLTLRYSFNRKVLLDVSGLTLPEKSYPIVIHYLQLIKSPYLQTFLDPLIKGENLPFYIQKSMAASATSKYIHFIKTTDRLTKEQIRNFAQVIPFVDFPASDLIEAAIHCFAISRSINKLRYTVMVSMNALAKLESIDSLFADLLLTNLESRYDDIPSLPTSMCLVLLSYKLKQSNDSLDNLLDRYINEISQSMPEICMLYNALANTSLNNPTFREKIPKYVDHMLEIHQPSFAIGAAIMLEKTAAFYPDSKQVSKHVSELVHAFQKMKMIYHVSERITPLFISLMRNKELKKLKSYFYHHYDTLITHPNDASFVPLSDLLFEFIVYSEGSSKLAHEHDDLLEISHNMITSPGNDFLLKKYVKIVQARANRASQMVVKQSLIMDEANTFIKDQMVRCYNYSLHTIVQEWCNLLMKENGCTQALPVISLHIFLTPCRFYPVYLGVALFYKNLKKNKNFKKEFFEKFDSAFLSTGKLTYKKCKCHGLAIALLTRQGQTRNALKLAQFDEDCKESLMYVKRAIRENPKLF</sequence>
<feature type="region of interest" description="Disordered" evidence="1">
    <location>
        <begin position="778"/>
        <end position="812"/>
    </location>
</feature>
<dbReference type="OrthoDB" id="10655146at2759"/>
<evidence type="ECO:0000313" key="2">
    <source>
        <dbReference type="EMBL" id="OHT13965.1"/>
    </source>
</evidence>
<keyword evidence="3" id="KW-1185">Reference proteome</keyword>
<protein>
    <submittedName>
        <fullName evidence="2">Uncharacterized protein</fullName>
    </submittedName>
</protein>